<proteinExistence type="predicted"/>
<keyword evidence="2" id="KW-1185">Reference proteome</keyword>
<dbReference type="Proteomes" id="UP001314170">
    <property type="component" value="Unassembled WGS sequence"/>
</dbReference>
<protein>
    <submittedName>
        <fullName evidence="1">Uncharacterized protein</fullName>
    </submittedName>
</protein>
<gene>
    <name evidence="1" type="ORF">DCAF_LOCUS22936</name>
</gene>
<feature type="non-terminal residue" evidence="1">
    <location>
        <position position="51"/>
    </location>
</feature>
<comment type="caution">
    <text evidence="1">The sequence shown here is derived from an EMBL/GenBank/DDBJ whole genome shotgun (WGS) entry which is preliminary data.</text>
</comment>
<sequence length="51" mass="5988">MREIVYDDSLELCIIQGKEDDGDYPIRVEQVAHLEATKFMVRNKAFEDINE</sequence>
<evidence type="ECO:0000313" key="1">
    <source>
        <dbReference type="EMBL" id="CAK7350209.1"/>
    </source>
</evidence>
<evidence type="ECO:0000313" key="2">
    <source>
        <dbReference type="Proteomes" id="UP001314170"/>
    </source>
</evidence>
<reference evidence="1 2" key="1">
    <citation type="submission" date="2024-01" db="EMBL/GenBank/DDBJ databases">
        <authorList>
            <person name="Waweru B."/>
        </authorList>
    </citation>
    <scope>NUCLEOTIDE SEQUENCE [LARGE SCALE GENOMIC DNA]</scope>
</reference>
<dbReference type="EMBL" id="CAWUPB010001184">
    <property type="protein sequence ID" value="CAK7350209.1"/>
    <property type="molecule type" value="Genomic_DNA"/>
</dbReference>
<accession>A0AAV1SJY3</accession>
<name>A0AAV1SJY3_9ROSI</name>
<organism evidence="1 2">
    <name type="scientific">Dovyalis caffra</name>
    <dbReference type="NCBI Taxonomy" id="77055"/>
    <lineage>
        <taxon>Eukaryota</taxon>
        <taxon>Viridiplantae</taxon>
        <taxon>Streptophyta</taxon>
        <taxon>Embryophyta</taxon>
        <taxon>Tracheophyta</taxon>
        <taxon>Spermatophyta</taxon>
        <taxon>Magnoliopsida</taxon>
        <taxon>eudicotyledons</taxon>
        <taxon>Gunneridae</taxon>
        <taxon>Pentapetalae</taxon>
        <taxon>rosids</taxon>
        <taxon>fabids</taxon>
        <taxon>Malpighiales</taxon>
        <taxon>Salicaceae</taxon>
        <taxon>Flacourtieae</taxon>
        <taxon>Dovyalis</taxon>
    </lineage>
</organism>
<dbReference type="AlphaFoldDB" id="A0AAV1SJY3"/>